<feature type="compositionally biased region" description="Acidic residues" evidence="13">
    <location>
        <begin position="176"/>
        <end position="189"/>
    </location>
</feature>
<feature type="compositionally biased region" description="Basic and acidic residues" evidence="13">
    <location>
        <begin position="415"/>
        <end position="432"/>
    </location>
</feature>
<feature type="compositionally biased region" description="Polar residues" evidence="13">
    <location>
        <begin position="220"/>
        <end position="229"/>
    </location>
</feature>
<feature type="region of interest" description="Disordered" evidence="13">
    <location>
        <begin position="99"/>
        <end position="440"/>
    </location>
</feature>
<dbReference type="InterPro" id="IPR043640">
    <property type="entry name" value="AF4/FMR2_CHD"/>
</dbReference>
<reference evidence="15" key="1">
    <citation type="submission" date="2014-05" db="EMBL/GenBank/DDBJ databases">
        <authorList>
            <person name="Chronopoulou M."/>
        </authorList>
    </citation>
    <scope>NUCLEOTIDE SEQUENCE</scope>
    <source>
        <tissue evidence="15">Whole organism</tissue>
    </source>
</reference>
<comment type="similarity">
    <text evidence="2">Belongs to the AF4 family.</text>
</comment>
<keyword evidence="6" id="KW-0562">Pair-rule protein</keyword>
<dbReference type="AlphaFoldDB" id="A0A0K2TGK9"/>
<comment type="function">
    <text evidence="11">Has a role in transcriptional regulation. Acts in parallel with the Ras/MAPK and the PI3K/PKB pathways in the control of cell identity and cellular growth. Essential for regulation of the cytoskeleton and cell growth but not for cell proliferation or growth rate. Required specifically for the microtubule-based basal transport of lipid droplets. Plays a partially redundant function downstream of Raf in cell fate specification in the developing eye. Pair-rule protein that regulates embryonic cellularization, gastrulation and segmentation.</text>
</comment>
<evidence type="ECO:0000256" key="8">
    <source>
        <dbReference type="ARBA" id="ARBA00023125"/>
    </source>
</evidence>
<accession>A0A0K2TGK9</accession>
<evidence type="ECO:0000256" key="7">
    <source>
        <dbReference type="ARBA" id="ARBA00023015"/>
    </source>
</evidence>
<feature type="compositionally biased region" description="Low complexity" evidence="13">
    <location>
        <begin position="17"/>
        <end position="33"/>
    </location>
</feature>
<evidence type="ECO:0000256" key="1">
    <source>
        <dbReference type="ARBA" id="ARBA00004123"/>
    </source>
</evidence>
<feature type="compositionally biased region" description="Polar residues" evidence="13">
    <location>
        <begin position="826"/>
        <end position="837"/>
    </location>
</feature>
<dbReference type="PANTHER" id="PTHR10528">
    <property type="entry name" value="AF4/FMR2 FAMILY MEMBER"/>
    <property type="match status" value="1"/>
</dbReference>
<feature type="domain" description="AF4/FMR2 C-terminal homology" evidence="14">
    <location>
        <begin position="655"/>
        <end position="912"/>
    </location>
</feature>
<feature type="compositionally biased region" description="Low complexity" evidence="13">
    <location>
        <begin position="123"/>
        <end position="137"/>
    </location>
</feature>
<feature type="compositionally biased region" description="Pro residues" evidence="13">
    <location>
        <begin position="307"/>
        <end position="317"/>
    </location>
</feature>
<evidence type="ECO:0000256" key="13">
    <source>
        <dbReference type="SAM" id="MobiDB-lite"/>
    </source>
</evidence>
<dbReference type="GO" id="GO:0003677">
    <property type="term" value="F:DNA binding"/>
    <property type="evidence" value="ECO:0007669"/>
    <property type="project" value="UniProtKB-KW"/>
</dbReference>
<evidence type="ECO:0000256" key="9">
    <source>
        <dbReference type="ARBA" id="ARBA00023163"/>
    </source>
</evidence>
<protein>
    <recommendedName>
        <fullName evidence="3">AF4/FMR2 family member lilli</fullName>
    </recommendedName>
    <alternativeName>
        <fullName evidence="12">Protein lilliputian</fullName>
    </alternativeName>
</protein>
<proteinExistence type="inferred from homology"/>
<keyword evidence="5" id="KW-0597">Phosphoprotein</keyword>
<dbReference type="OrthoDB" id="6382204at2759"/>
<feature type="region of interest" description="Disordered" evidence="13">
    <location>
        <begin position="633"/>
        <end position="678"/>
    </location>
</feature>
<dbReference type="GO" id="GO:0007366">
    <property type="term" value="P:periodic partitioning by pair rule gene"/>
    <property type="evidence" value="ECO:0007669"/>
    <property type="project" value="UniProtKB-KW"/>
</dbReference>
<feature type="compositionally biased region" description="Basic and acidic residues" evidence="13">
    <location>
        <begin position="667"/>
        <end position="678"/>
    </location>
</feature>
<evidence type="ECO:0000256" key="6">
    <source>
        <dbReference type="ARBA" id="ARBA00022788"/>
    </source>
</evidence>
<keyword evidence="8" id="KW-0238">DNA-binding</keyword>
<sequence length="933" mass="103203">MLPPPAPPRSSKNNPYNHPSSSSFLPPHPSNNHPPKKPGESNKQRPRTSNSSSRSNSNNVEYEEKKVQDMIRQMLDPISGNNNQMPALLSAIVTPSITEHEGNNNRSVPRYLPTPGLLPPPIGKISPLHGTSKSNLSEESDSDKEEMDPPAKTSVKISSPIKIINNSDSNSTAESSSDDSSESEDEEEGGGVGKVMAQEDSNEDEEEFSLATLAKKANLSKFSPSSNPATVHKENSPIKKLHNLEQSVPPAHNEKSPPDVDIDFISGLLTTSTPDINLDFAGTSIDRPISPMKQSPEHEDIGEDISPPTPPPPPPPPKIKEPLSSGSSRSSSRRRSSANTNNLTPVMVDSSDEECISVTKRTPRPKKSRTKKEEPQSKKAKSQRRRSSSSKRKLSSEDEDEDDEKDSKMFMSSDSSERHHIPLEGIVEKLQSEDTSPVAASNKKKNMALGNIFGVKTSSSKGGGKGKAGIKVEVIERQSNENPSNISSTTTVPSPVIMETHQAVTKDKLKPEIAIVQPRPRLLCRIPLRLLNHPLPHLNRRHHNHPRTTNTLENLDSRRNLFDDDEEECKGKIMTDVVKMQTAIDSNNTSVKRRNKASVSADPLSASSKRLKLDPEEDAAASNKMSEYLVEQNNKCMMPPPSKRSSYLDTKDEEDDNEEEQNFCMSEAKRLKDEADKERDREQQAMKYIQAVLYFILCGNITERNGDKYLALGMYNQTLSFIRDVCRPFKNSEFGNFDNKLAALSLRCQSLLYLKMYKLTQNEYRECQKIIGEHIMKASQQNSPNSNTPSPAGSDGSRSSGYTSSGEINNGGGGSSSRYTGIATPPTASLTGTSSHNLPPQCLTVPQNVMKKHFQYGTYLTQCHYLWEQADMYLHRGHCEEFIKRLDRMCGPLTLHSSLKDLVKYIRTGLNFWSKEREEALAASSGVSGSTSS</sequence>
<feature type="compositionally biased region" description="Low complexity" evidence="13">
    <location>
        <begin position="152"/>
        <end position="175"/>
    </location>
</feature>
<feature type="region of interest" description="Disordered" evidence="13">
    <location>
        <begin position="778"/>
        <end position="837"/>
    </location>
</feature>
<feature type="region of interest" description="Disordered" evidence="13">
    <location>
        <begin position="585"/>
        <end position="619"/>
    </location>
</feature>
<evidence type="ECO:0000313" key="15">
    <source>
        <dbReference type="EMBL" id="CDW24621.1"/>
    </source>
</evidence>
<evidence type="ECO:0000256" key="2">
    <source>
        <dbReference type="ARBA" id="ARBA00007354"/>
    </source>
</evidence>
<name>A0A0K2TGK9_LEPSM</name>
<keyword evidence="4" id="KW-0217">Developmental protein</keyword>
<evidence type="ECO:0000256" key="12">
    <source>
        <dbReference type="ARBA" id="ARBA00032149"/>
    </source>
</evidence>
<feature type="compositionally biased region" description="Acidic residues" evidence="13">
    <location>
        <begin position="651"/>
        <end position="661"/>
    </location>
</feature>
<dbReference type="PANTHER" id="PTHR10528:SF17">
    <property type="entry name" value="AF4_FMR2 FAMILY MEMBER LILLI"/>
    <property type="match status" value="1"/>
</dbReference>
<evidence type="ECO:0000256" key="4">
    <source>
        <dbReference type="ARBA" id="ARBA00022473"/>
    </source>
</evidence>
<feature type="region of interest" description="Disordered" evidence="13">
    <location>
        <begin position="1"/>
        <end position="84"/>
    </location>
</feature>
<evidence type="ECO:0000259" key="14">
    <source>
        <dbReference type="Pfam" id="PF18876"/>
    </source>
</evidence>
<feature type="compositionally biased region" description="Basic residues" evidence="13">
    <location>
        <begin position="378"/>
        <end position="393"/>
    </location>
</feature>
<organism evidence="15">
    <name type="scientific">Lepeophtheirus salmonis</name>
    <name type="common">Salmon louse</name>
    <name type="synonym">Caligus salmonis</name>
    <dbReference type="NCBI Taxonomy" id="72036"/>
    <lineage>
        <taxon>Eukaryota</taxon>
        <taxon>Metazoa</taxon>
        <taxon>Ecdysozoa</taxon>
        <taxon>Arthropoda</taxon>
        <taxon>Crustacea</taxon>
        <taxon>Multicrustacea</taxon>
        <taxon>Hexanauplia</taxon>
        <taxon>Copepoda</taxon>
        <taxon>Siphonostomatoida</taxon>
        <taxon>Caligidae</taxon>
        <taxon>Lepeophtheirus</taxon>
    </lineage>
</organism>
<evidence type="ECO:0000256" key="10">
    <source>
        <dbReference type="ARBA" id="ARBA00023242"/>
    </source>
</evidence>
<feature type="compositionally biased region" description="Low complexity" evidence="13">
    <location>
        <begin position="782"/>
        <end position="808"/>
    </location>
</feature>
<dbReference type="GO" id="GO:0010468">
    <property type="term" value="P:regulation of gene expression"/>
    <property type="evidence" value="ECO:0007669"/>
    <property type="project" value="InterPro"/>
</dbReference>
<dbReference type="GO" id="GO:0032783">
    <property type="term" value="C:super elongation complex"/>
    <property type="evidence" value="ECO:0007669"/>
    <property type="project" value="TreeGrafter"/>
</dbReference>
<dbReference type="EMBL" id="HACA01007260">
    <property type="protein sequence ID" value="CDW24621.1"/>
    <property type="molecule type" value="Transcribed_RNA"/>
</dbReference>
<feature type="compositionally biased region" description="Acidic residues" evidence="13">
    <location>
        <begin position="138"/>
        <end position="148"/>
    </location>
</feature>
<feature type="compositionally biased region" description="Basic residues" evidence="13">
    <location>
        <begin position="361"/>
        <end position="370"/>
    </location>
</feature>
<keyword evidence="9" id="KW-0804">Transcription</keyword>
<dbReference type="Pfam" id="PF18876">
    <property type="entry name" value="AFF4_CHD"/>
    <property type="match status" value="1"/>
</dbReference>
<feature type="compositionally biased region" description="Low complexity" evidence="13">
    <location>
        <begin position="49"/>
        <end position="59"/>
    </location>
</feature>
<evidence type="ECO:0000256" key="11">
    <source>
        <dbReference type="ARBA" id="ARBA00024653"/>
    </source>
</evidence>
<keyword evidence="7" id="KW-0805">Transcription regulation</keyword>
<evidence type="ECO:0000256" key="3">
    <source>
        <dbReference type="ARBA" id="ARBA00021888"/>
    </source>
</evidence>
<keyword evidence="10" id="KW-0539">Nucleus</keyword>
<comment type="subcellular location">
    <subcellularLocation>
        <location evidence="1">Nucleus</location>
    </subcellularLocation>
</comment>
<dbReference type="InterPro" id="IPR007797">
    <property type="entry name" value="AF4/FMR2"/>
</dbReference>
<evidence type="ECO:0000256" key="5">
    <source>
        <dbReference type="ARBA" id="ARBA00022553"/>
    </source>
</evidence>